<evidence type="ECO:0000313" key="28">
    <source>
        <dbReference type="Proteomes" id="UP000235616"/>
    </source>
</evidence>
<comment type="subunit">
    <text evidence="17">At low DSF concentrations, interacts with RpfF.</text>
</comment>
<accession>A0A2N7VX24</accession>
<dbReference type="GO" id="GO:0000155">
    <property type="term" value="F:phosphorelay sensor kinase activity"/>
    <property type="evidence" value="ECO:0007669"/>
    <property type="project" value="InterPro"/>
</dbReference>
<sequence length="1039" mass="110629">MDAPLDTSDPSRATAIDSSPNSLRRRFAHTKLQTLLVIASLWLAFAVLTIWDANVEMRSARSGANALADALSAHTVRVIREAEQVAALVSWQVQNDGVSIPLAYYVSSGLLKLDVFVQVAVIDSQGYLRASTVTGFTPINLSDREHFRIHVHNPSNALMVGAPVVGRISGKASLQLSQRISSLDGRFLGVVVVSVDPSYFTELYNGLRIGRDGVVAVVGTNDYIVRALRSGRDQAVGATLPANDPFRRALAHSPSGNLQTASFIDPRESIISYRKLNDYPLAVAVGYSTSEYLSAWRARSLMLLAAAVLLTILILATEKRTNSLLRNLAAAHDREIAKGAQLEQARSDAEAGSRAKSAFLATMSHEIRTPMNGVIGMAEVLTRSTLPADQKEMVCTIRDCASALLKIIDDILDFSKIEAGKLQIDRVPTSIEDVVDSMASSLATVADARGVSLRTYVSPALPPSAMFDDTRLREVLYNLVGNAIKFSAGRAGVQGNVGLRATLVAGEAPAVRFDISDNGIGMTAETIANLFQPFSQAEASTTRRFGGTGLGLAICRRLVSLMGGELTVRSEPGRGSTFSVVLPLHAIDGAEPRKLADLSGLACIVVASHEWRCDDTADYLRHAGANVDVAADAYDAQQALVRAGGPCVLVHDAHCPTDEVAPRASRERTALIGDVLISAPRSVMLMTTAGSTVTIGAQALPRRMLIDAVALAAGRADAGALARERNRDDVLSPSPARDGVTLLVAEDDEVNRRVISRQLALLGYAADMAVDGEQALDMWRAKSYTLVLTDLHMPKRDGYELAQAIRAQEAHDARARVPIVALTANAITGEANRAKALGIDDYLTKPLKLDLLGQALAHWTSPVPVTGPAPHDASAKPDASPSTVLLSLPTFDRPGAASPAAAAEPREDDAPASGEAISEERKIVNIDVLKEIVGDDMETVQALLAEYVDCSSALADQLRARLAEGRGPEAAAIAHKLKSSSRSIGALPLGDLCAEIEADAADGETETLARLDARFDALYRRTIELVRTMTLAADLEPPA</sequence>
<evidence type="ECO:0000256" key="5">
    <source>
        <dbReference type="ARBA" id="ARBA00022553"/>
    </source>
</evidence>
<dbReference type="FunFam" id="1.10.287.130:FF:000002">
    <property type="entry name" value="Two-component osmosensing histidine kinase"/>
    <property type="match status" value="1"/>
</dbReference>
<dbReference type="Pfam" id="PF00512">
    <property type="entry name" value="HisKA"/>
    <property type="match status" value="1"/>
</dbReference>
<dbReference type="PANTHER" id="PTHR45339:SF1">
    <property type="entry name" value="HYBRID SIGNAL TRANSDUCTION HISTIDINE KINASE J"/>
    <property type="match status" value="1"/>
</dbReference>
<evidence type="ECO:0000256" key="11">
    <source>
        <dbReference type="ARBA" id="ARBA00022840"/>
    </source>
</evidence>
<evidence type="ECO:0000256" key="12">
    <source>
        <dbReference type="ARBA" id="ARBA00022989"/>
    </source>
</evidence>
<dbReference type="PANTHER" id="PTHR45339">
    <property type="entry name" value="HYBRID SIGNAL TRANSDUCTION HISTIDINE KINASE J"/>
    <property type="match status" value="1"/>
</dbReference>
<dbReference type="CDD" id="cd00082">
    <property type="entry name" value="HisKA"/>
    <property type="match status" value="1"/>
</dbReference>
<dbReference type="InterPro" id="IPR011006">
    <property type="entry name" value="CheY-like_superfamily"/>
</dbReference>
<evidence type="ECO:0000256" key="2">
    <source>
        <dbReference type="ARBA" id="ARBA00004651"/>
    </source>
</evidence>
<dbReference type="InterPro" id="IPR005467">
    <property type="entry name" value="His_kinase_dom"/>
</dbReference>
<dbReference type="SUPFAM" id="SSF52172">
    <property type="entry name" value="CheY-like"/>
    <property type="match status" value="1"/>
</dbReference>
<dbReference type="InterPro" id="IPR036641">
    <property type="entry name" value="HPT_dom_sf"/>
</dbReference>
<evidence type="ECO:0000256" key="18">
    <source>
        <dbReference type="ARBA" id="ARBA00068150"/>
    </source>
</evidence>
<feature type="domain" description="Histidine kinase" evidence="24">
    <location>
        <begin position="362"/>
        <end position="586"/>
    </location>
</feature>
<dbReference type="InterPro" id="IPR004358">
    <property type="entry name" value="Sig_transdc_His_kin-like_C"/>
</dbReference>
<dbReference type="CDD" id="cd12915">
    <property type="entry name" value="PDC2_DGC_like"/>
    <property type="match status" value="1"/>
</dbReference>
<evidence type="ECO:0000256" key="4">
    <source>
        <dbReference type="ARBA" id="ARBA00022475"/>
    </source>
</evidence>
<keyword evidence="8" id="KW-0732">Signal</keyword>
<dbReference type="InterPro" id="IPR001789">
    <property type="entry name" value="Sig_transdc_resp-reg_receiver"/>
</dbReference>
<feature type="modified residue" description="Phosphohistidine" evidence="20">
    <location>
        <position position="975"/>
    </location>
</feature>
<dbReference type="SUPFAM" id="SSF47384">
    <property type="entry name" value="Homodimeric domain of signal transducing histidine kinase"/>
    <property type="match status" value="1"/>
</dbReference>
<feature type="domain" description="HPt" evidence="26">
    <location>
        <begin position="936"/>
        <end position="1033"/>
    </location>
</feature>
<dbReference type="PROSITE" id="PS50109">
    <property type="entry name" value="HIS_KIN"/>
    <property type="match status" value="1"/>
</dbReference>
<evidence type="ECO:0000256" key="10">
    <source>
        <dbReference type="ARBA" id="ARBA00022777"/>
    </source>
</evidence>
<evidence type="ECO:0000256" key="19">
    <source>
        <dbReference type="ARBA" id="ARBA00070152"/>
    </source>
</evidence>
<dbReference type="AlphaFoldDB" id="A0A2N7VX24"/>
<dbReference type="Gene3D" id="3.30.565.10">
    <property type="entry name" value="Histidine kinase-like ATPase, C-terminal domain"/>
    <property type="match status" value="1"/>
</dbReference>
<dbReference type="InterPro" id="IPR003594">
    <property type="entry name" value="HATPase_dom"/>
</dbReference>
<keyword evidence="9" id="KW-0547">Nucleotide-binding</keyword>
<proteinExistence type="predicted"/>
<dbReference type="PRINTS" id="PR00344">
    <property type="entry name" value="BCTRLSENSOR"/>
</dbReference>
<feature type="region of interest" description="Disordered" evidence="22">
    <location>
        <begin position="867"/>
        <end position="917"/>
    </location>
</feature>
<evidence type="ECO:0000313" key="27">
    <source>
        <dbReference type="EMBL" id="PMS21693.1"/>
    </source>
</evidence>
<evidence type="ECO:0000256" key="16">
    <source>
        <dbReference type="ARBA" id="ARBA00058004"/>
    </source>
</evidence>
<dbReference type="InterPro" id="IPR003661">
    <property type="entry name" value="HisK_dim/P_dom"/>
</dbReference>
<keyword evidence="12 23" id="KW-1133">Transmembrane helix</keyword>
<keyword evidence="6" id="KW-0808">Transferase</keyword>
<dbReference type="Pfam" id="PF02518">
    <property type="entry name" value="HATPase_c"/>
    <property type="match status" value="1"/>
</dbReference>
<dbReference type="EC" id="2.7.13.3" evidence="3"/>
<evidence type="ECO:0000256" key="1">
    <source>
        <dbReference type="ARBA" id="ARBA00000085"/>
    </source>
</evidence>
<gene>
    <name evidence="27" type="ORF">C0Z18_07545</name>
</gene>
<keyword evidence="4" id="KW-1003">Cell membrane</keyword>
<dbReference type="SMART" id="SM00448">
    <property type="entry name" value="REC"/>
    <property type="match status" value="1"/>
</dbReference>
<evidence type="ECO:0000259" key="26">
    <source>
        <dbReference type="PROSITE" id="PS50894"/>
    </source>
</evidence>
<comment type="catalytic activity">
    <reaction evidence="1">
        <text>ATP + protein L-histidine = ADP + protein N-phospho-L-histidine.</text>
        <dbReference type="EC" id="2.7.13.3"/>
    </reaction>
</comment>
<dbReference type="SUPFAM" id="SSF47226">
    <property type="entry name" value="Histidine-containing phosphotransfer domain, HPT domain"/>
    <property type="match status" value="1"/>
</dbReference>
<evidence type="ECO:0000256" key="20">
    <source>
        <dbReference type="PROSITE-ProRule" id="PRU00110"/>
    </source>
</evidence>
<evidence type="ECO:0000256" key="7">
    <source>
        <dbReference type="ARBA" id="ARBA00022692"/>
    </source>
</evidence>
<evidence type="ECO:0000256" key="14">
    <source>
        <dbReference type="ARBA" id="ARBA00023026"/>
    </source>
</evidence>
<reference evidence="27 28" key="1">
    <citation type="submission" date="2018-01" db="EMBL/GenBank/DDBJ databases">
        <title>Whole genome analyses suggest that Burkholderia sensu lato contains two further novel genera in the rhizoxinica-symbiotica group Mycetohabitans gen. nov., and Trinickia gen. nov.: implications for the evolution of diazotrophy and nodulation in the Burkholderiaceae.</title>
        <authorList>
            <person name="Estrada-de los Santos P."/>
            <person name="Palmer M."/>
            <person name="Chavez-Ramirez B."/>
            <person name="Beukes C."/>
            <person name="Steenkamp E.T."/>
            <person name="Hirsch A.M."/>
            <person name="Manyaka P."/>
            <person name="Maluk M."/>
            <person name="Lafos M."/>
            <person name="Crook M."/>
            <person name="Gross E."/>
            <person name="Simon M.F."/>
            <person name="Bueno dos Reis Junior F."/>
            <person name="Poole P.S."/>
            <person name="Venter S.N."/>
            <person name="James E.K."/>
        </authorList>
    </citation>
    <scope>NUCLEOTIDE SEQUENCE [LARGE SCALE GENOMIC DNA]</scope>
    <source>
        <strain evidence="27 28">GIMN1.004</strain>
    </source>
</reference>
<dbReference type="SUPFAM" id="SSF55874">
    <property type="entry name" value="ATPase domain of HSP90 chaperone/DNA topoisomerase II/histidine kinase"/>
    <property type="match status" value="1"/>
</dbReference>
<evidence type="ECO:0000256" key="8">
    <source>
        <dbReference type="ARBA" id="ARBA00022729"/>
    </source>
</evidence>
<dbReference type="Gene3D" id="1.10.287.130">
    <property type="match status" value="1"/>
</dbReference>
<dbReference type="CDD" id="cd16922">
    <property type="entry name" value="HATPase_EvgS-ArcB-TorS-like"/>
    <property type="match status" value="1"/>
</dbReference>
<evidence type="ECO:0000256" key="17">
    <source>
        <dbReference type="ARBA" id="ARBA00064003"/>
    </source>
</evidence>
<evidence type="ECO:0000256" key="23">
    <source>
        <dbReference type="SAM" id="Phobius"/>
    </source>
</evidence>
<keyword evidence="5 21" id="KW-0597">Phosphoprotein</keyword>
<feature type="compositionally biased region" description="Low complexity" evidence="22">
    <location>
        <begin position="893"/>
        <end position="903"/>
    </location>
</feature>
<dbReference type="PROSITE" id="PS50110">
    <property type="entry name" value="RESPONSE_REGULATORY"/>
    <property type="match status" value="1"/>
</dbReference>
<keyword evidence="13" id="KW-0902">Two-component regulatory system</keyword>
<evidence type="ECO:0000256" key="3">
    <source>
        <dbReference type="ARBA" id="ARBA00012438"/>
    </source>
</evidence>
<evidence type="ECO:0000259" key="25">
    <source>
        <dbReference type="PROSITE" id="PS50110"/>
    </source>
</evidence>
<feature type="modified residue" description="4-aspartylphosphate" evidence="21">
    <location>
        <position position="790"/>
    </location>
</feature>
<dbReference type="FunFam" id="3.30.565.10:FF:000010">
    <property type="entry name" value="Sensor histidine kinase RcsC"/>
    <property type="match status" value="1"/>
</dbReference>
<dbReference type="Proteomes" id="UP000235616">
    <property type="component" value="Unassembled WGS sequence"/>
</dbReference>
<evidence type="ECO:0000256" key="15">
    <source>
        <dbReference type="ARBA" id="ARBA00023136"/>
    </source>
</evidence>
<dbReference type="InterPro" id="IPR036097">
    <property type="entry name" value="HisK_dim/P_sf"/>
</dbReference>
<dbReference type="Gene3D" id="3.30.450.20">
    <property type="entry name" value="PAS domain"/>
    <property type="match status" value="2"/>
</dbReference>
<comment type="caution">
    <text evidence="27">The sequence shown here is derived from an EMBL/GenBank/DDBJ whole genome shotgun (WGS) entry which is preliminary data.</text>
</comment>
<comment type="function">
    <text evidence="16">Member of the two-component regulatory system BvgS/BvgA. Phosphorylates BvgA via a four-step phosphorelay in response to environmental signals.</text>
</comment>
<dbReference type="InterPro" id="IPR008207">
    <property type="entry name" value="Sig_transdc_His_kin_Hpt_dom"/>
</dbReference>
<keyword evidence="15 23" id="KW-0472">Membrane</keyword>
<evidence type="ECO:0000256" key="6">
    <source>
        <dbReference type="ARBA" id="ARBA00022679"/>
    </source>
</evidence>
<keyword evidence="11" id="KW-0067">ATP-binding</keyword>
<organism evidence="27 28">
    <name type="scientific">Trinickia dabaoshanensis</name>
    <dbReference type="NCBI Taxonomy" id="564714"/>
    <lineage>
        <taxon>Bacteria</taxon>
        <taxon>Pseudomonadati</taxon>
        <taxon>Pseudomonadota</taxon>
        <taxon>Betaproteobacteria</taxon>
        <taxon>Burkholderiales</taxon>
        <taxon>Burkholderiaceae</taxon>
        <taxon>Trinickia</taxon>
    </lineage>
</organism>
<dbReference type="GO" id="GO:0005886">
    <property type="term" value="C:plasma membrane"/>
    <property type="evidence" value="ECO:0007669"/>
    <property type="project" value="UniProtKB-SubCell"/>
</dbReference>
<keyword evidence="14" id="KW-0843">Virulence</keyword>
<feature type="transmembrane region" description="Helical" evidence="23">
    <location>
        <begin position="300"/>
        <end position="317"/>
    </location>
</feature>
<dbReference type="InterPro" id="IPR036890">
    <property type="entry name" value="HATPase_C_sf"/>
</dbReference>
<name>A0A2N7VX24_9BURK</name>
<dbReference type="GO" id="GO:0005524">
    <property type="term" value="F:ATP binding"/>
    <property type="evidence" value="ECO:0007669"/>
    <property type="project" value="UniProtKB-KW"/>
</dbReference>
<dbReference type="SMART" id="SM00387">
    <property type="entry name" value="HATPase_c"/>
    <property type="match status" value="1"/>
</dbReference>
<dbReference type="Pfam" id="PF01627">
    <property type="entry name" value="Hpt"/>
    <property type="match status" value="1"/>
</dbReference>
<dbReference type="EMBL" id="PNYA01000005">
    <property type="protein sequence ID" value="PMS21693.1"/>
    <property type="molecule type" value="Genomic_DNA"/>
</dbReference>
<dbReference type="PROSITE" id="PS50894">
    <property type="entry name" value="HPT"/>
    <property type="match status" value="1"/>
</dbReference>
<feature type="transmembrane region" description="Helical" evidence="23">
    <location>
        <begin position="32"/>
        <end position="51"/>
    </location>
</feature>
<keyword evidence="7 23" id="KW-0812">Transmembrane</keyword>
<keyword evidence="10" id="KW-0418">Kinase</keyword>
<dbReference type="Pfam" id="PF00072">
    <property type="entry name" value="Response_reg"/>
    <property type="match status" value="1"/>
</dbReference>
<evidence type="ECO:0000256" key="9">
    <source>
        <dbReference type="ARBA" id="ARBA00022741"/>
    </source>
</evidence>
<dbReference type="CDD" id="cd00088">
    <property type="entry name" value="HPT"/>
    <property type="match status" value="1"/>
</dbReference>
<evidence type="ECO:0000259" key="24">
    <source>
        <dbReference type="PROSITE" id="PS50109"/>
    </source>
</evidence>
<dbReference type="CDD" id="cd12914">
    <property type="entry name" value="PDC1_DGC_like"/>
    <property type="match status" value="1"/>
</dbReference>
<dbReference type="OrthoDB" id="9810730at2"/>
<evidence type="ECO:0000256" key="13">
    <source>
        <dbReference type="ARBA" id="ARBA00023012"/>
    </source>
</evidence>
<dbReference type="RefSeq" id="WP_102644759.1">
    <property type="nucleotide sequence ID" value="NZ_PNYA01000005.1"/>
</dbReference>
<keyword evidence="28" id="KW-1185">Reference proteome</keyword>
<evidence type="ECO:0000256" key="21">
    <source>
        <dbReference type="PROSITE-ProRule" id="PRU00169"/>
    </source>
</evidence>
<feature type="domain" description="Response regulatory" evidence="25">
    <location>
        <begin position="741"/>
        <end position="860"/>
    </location>
</feature>
<dbReference type="CDD" id="cd17546">
    <property type="entry name" value="REC_hyHK_CKI1_RcsC-like"/>
    <property type="match status" value="1"/>
</dbReference>
<comment type="subcellular location">
    <subcellularLocation>
        <location evidence="2">Cell membrane</location>
        <topology evidence="2">Multi-pass membrane protein</topology>
    </subcellularLocation>
</comment>
<evidence type="ECO:0000256" key="22">
    <source>
        <dbReference type="SAM" id="MobiDB-lite"/>
    </source>
</evidence>
<protein>
    <recommendedName>
        <fullName evidence="18">Sensory/regulatory protein RpfC</fullName>
        <ecNumber evidence="3">2.7.13.3</ecNumber>
    </recommendedName>
    <alternativeName>
        <fullName evidence="19">Virulence sensor protein BvgS</fullName>
    </alternativeName>
</protein>
<dbReference type="SMART" id="SM00388">
    <property type="entry name" value="HisKA"/>
    <property type="match status" value="1"/>
</dbReference>
<dbReference type="Gene3D" id="1.20.120.160">
    <property type="entry name" value="HPT domain"/>
    <property type="match status" value="1"/>
</dbReference>
<dbReference type="Gene3D" id="3.40.50.2300">
    <property type="match status" value="1"/>
</dbReference>